<reference evidence="3" key="1">
    <citation type="journal article" date="2019" name="Int. J. Syst. Evol. Microbiol.">
        <title>The Global Catalogue of Microorganisms (GCM) 10K type strain sequencing project: providing services to taxonomists for standard genome sequencing and annotation.</title>
        <authorList>
            <consortium name="The Broad Institute Genomics Platform"/>
            <consortium name="The Broad Institute Genome Sequencing Center for Infectious Disease"/>
            <person name="Wu L."/>
            <person name="Ma J."/>
        </authorList>
    </citation>
    <scope>NUCLEOTIDE SEQUENCE [LARGE SCALE GENOMIC DNA]</scope>
    <source>
        <strain evidence="3">JCM 30071</strain>
    </source>
</reference>
<name>A0ABQ2DH54_9BACI</name>
<proteinExistence type="predicted"/>
<dbReference type="Proteomes" id="UP000634435">
    <property type="component" value="Unassembled WGS sequence"/>
</dbReference>
<feature type="transmembrane region" description="Helical" evidence="1">
    <location>
        <begin position="86"/>
        <end position="106"/>
    </location>
</feature>
<feature type="transmembrane region" description="Helical" evidence="1">
    <location>
        <begin position="42"/>
        <end position="65"/>
    </location>
</feature>
<feature type="transmembrane region" description="Helical" evidence="1">
    <location>
        <begin position="151"/>
        <end position="173"/>
    </location>
</feature>
<keyword evidence="1" id="KW-1133">Transmembrane helix</keyword>
<keyword evidence="3" id="KW-1185">Reference proteome</keyword>
<organism evidence="2 3">
    <name type="scientific">Virgibacillus kapii</name>
    <dbReference type="NCBI Taxonomy" id="1638645"/>
    <lineage>
        <taxon>Bacteria</taxon>
        <taxon>Bacillati</taxon>
        <taxon>Bacillota</taxon>
        <taxon>Bacilli</taxon>
        <taxon>Bacillales</taxon>
        <taxon>Bacillaceae</taxon>
        <taxon>Virgibacillus</taxon>
    </lineage>
</organism>
<evidence type="ECO:0000313" key="3">
    <source>
        <dbReference type="Proteomes" id="UP000634435"/>
    </source>
</evidence>
<gene>
    <name evidence="2" type="ORF">GCM10007111_17030</name>
</gene>
<dbReference type="EMBL" id="BMPN01000002">
    <property type="protein sequence ID" value="GGJ55334.1"/>
    <property type="molecule type" value="Genomic_DNA"/>
</dbReference>
<keyword evidence="1" id="KW-0812">Transmembrane</keyword>
<protein>
    <recommendedName>
        <fullName evidence="4">Prenyltransferase</fullName>
    </recommendedName>
</protein>
<keyword evidence="1" id="KW-0472">Membrane</keyword>
<feature type="transmembrane region" description="Helical" evidence="1">
    <location>
        <begin position="112"/>
        <end position="130"/>
    </location>
</feature>
<sequence>MGIVVEKLGHKLALVAIMTYFSSIFITICLPAMWINYRVHTIEFYIVSISIMFIGGIFFDIIIFNKFRDAKKDIEDGIPKSTVLKIFGGQLIASTIILLPVTVLTGEIIPNLYFILLLVMGGYCWFWILEGYIKANNKKNDYNDKDDYNPWLGRVLLIGIALSLMLGSLYLMLTE</sequence>
<feature type="transmembrane region" description="Helical" evidence="1">
    <location>
        <begin position="12"/>
        <end position="36"/>
    </location>
</feature>
<dbReference type="RefSeq" id="WP_188942735.1">
    <property type="nucleotide sequence ID" value="NZ_BMPN01000002.1"/>
</dbReference>
<accession>A0ABQ2DH54</accession>
<evidence type="ECO:0008006" key="4">
    <source>
        <dbReference type="Google" id="ProtNLM"/>
    </source>
</evidence>
<comment type="caution">
    <text evidence="2">The sequence shown here is derived from an EMBL/GenBank/DDBJ whole genome shotgun (WGS) entry which is preliminary data.</text>
</comment>
<evidence type="ECO:0000313" key="2">
    <source>
        <dbReference type="EMBL" id="GGJ55334.1"/>
    </source>
</evidence>
<evidence type="ECO:0000256" key="1">
    <source>
        <dbReference type="SAM" id="Phobius"/>
    </source>
</evidence>